<dbReference type="Proteomes" id="UP000481858">
    <property type="component" value="Unassembled WGS sequence"/>
</dbReference>
<sequence length="659" mass="74791">MRLINTARVVNDFTIEFFNRRHEVDDDDEGDGSGDNAEFKYAILSHTWGWQDEETGKWAHKVDEVTYNERHQFSNPFNESLPPSKRKAYRKIYYTCRRALDLGCSYVWIDSCCIDKSNSAELTESINSMFRWYSEADVCLVYLVDSCGGATAPQNGVPDPHRLYTKDGTSCRWFSRCWTLQELLASRKLVFYDGEWGLIGTLQDQAPKDLDEFRSEISKITKVDAEAFLGEAQLWEYSVEAKMNWASNRKAGRPEDIAYSLLGLFDIHMPLIYGEGARAAFQRLQLEIIKSTSDLSIFAWHTEGSHQEGQICSVLADSPSQFRFPRRICRVMPESHHTMTNKGIEMISSLHRVQTPSGERYFLVLQGDESQSDSIGIFLRKVDYNVFQRVEESLAQIPNLAVYPATHRNTFYITSSPQHNLKLPALDPGSIHVPPEYEVIDLLPEACWDCENRVLLGRIPCNDGVKALKLSITISDEHWVEVTLLSCPPNLEILTYRTDKAISDALFTRAHRREFMNWDELVNKIPQINDFDSTVYIDDDSVSFEARDQNRRKVPLLIKLVETPLSQIAAATLQISVDEGGKGKDSNTPQATPSDSGFSTKSAIDTLTTADLLSRHSGSPDVRSIDPDLIAATRIANGRAVRSRKVPSNRSRRYKIEKT</sequence>
<organism evidence="3 4">
    <name type="scientific">Xylaria multiplex</name>
    <dbReference type="NCBI Taxonomy" id="323545"/>
    <lineage>
        <taxon>Eukaryota</taxon>
        <taxon>Fungi</taxon>
        <taxon>Dikarya</taxon>
        <taxon>Ascomycota</taxon>
        <taxon>Pezizomycotina</taxon>
        <taxon>Sordariomycetes</taxon>
        <taxon>Xylariomycetidae</taxon>
        <taxon>Xylariales</taxon>
        <taxon>Xylariaceae</taxon>
        <taxon>Xylaria</taxon>
    </lineage>
</organism>
<evidence type="ECO:0000313" key="4">
    <source>
        <dbReference type="Proteomes" id="UP000481858"/>
    </source>
</evidence>
<name>A0A7C8IVD7_9PEZI</name>
<dbReference type="AlphaFoldDB" id="A0A7C8IVD7"/>
<gene>
    <name evidence="3" type="ORF">GQX73_g4655</name>
</gene>
<feature type="domain" description="Heterokaryon incompatibility" evidence="2">
    <location>
        <begin position="41"/>
        <end position="146"/>
    </location>
</feature>
<feature type="region of interest" description="Disordered" evidence="1">
    <location>
        <begin position="578"/>
        <end position="601"/>
    </location>
</feature>
<reference evidence="3 4" key="1">
    <citation type="submission" date="2019-12" db="EMBL/GenBank/DDBJ databases">
        <title>Draft genome sequence of the ascomycete Xylaria multiplex DSM 110363.</title>
        <authorList>
            <person name="Buettner E."/>
            <person name="Kellner H."/>
        </authorList>
    </citation>
    <scope>NUCLEOTIDE SEQUENCE [LARGE SCALE GENOMIC DNA]</scope>
    <source>
        <strain evidence="3 4">DSM 110363</strain>
    </source>
</reference>
<proteinExistence type="predicted"/>
<dbReference type="InterPro" id="IPR010730">
    <property type="entry name" value="HET"/>
</dbReference>
<dbReference type="Pfam" id="PF06985">
    <property type="entry name" value="HET"/>
    <property type="match status" value="1"/>
</dbReference>
<dbReference type="OrthoDB" id="674604at2759"/>
<comment type="caution">
    <text evidence="3">The sequence shown here is derived from an EMBL/GenBank/DDBJ whole genome shotgun (WGS) entry which is preliminary data.</text>
</comment>
<dbReference type="PANTHER" id="PTHR10622:SF12">
    <property type="entry name" value="HET DOMAIN-CONTAINING PROTEIN"/>
    <property type="match status" value="1"/>
</dbReference>
<evidence type="ECO:0000313" key="3">
    <source>
        <dbReference type="EMBL" id="KAF2968884.1"/>
    </source>
</evidence>
<dbReference type="InParanoid" id="A0A7C8IVD7"/>
<keyword evidence="4" id="KW-1185">Reference proteome</keyword>
<dbReference type="EMBL" id="WUBL01000044">
    <property type="protein sequence ID" value="KAF2968884.1"/>
    <property type="molecule type" value="Genomic_DNA"/>
</dbReference>
<protein>
    <recommendedName>
        <fullName evidence="2">Heterokaryon incompatibility domain-containing protein</fullName>
    </recommendedName>
</protein>
<evidence type="ECO:0000256" key="1">
    <source>
        <dbReference type="SAM" id="MobiDB-lite"/>
    </source>
</evidence>
<evidence type="ECO:0000259" key="2">
    <source>
        <dbReference type="Pfam" id="PF06985"/>
    </source>
</evidence>
<feature type="compositionally biased region" description="Polar residues" evidence="1">
    <location>
        <begin position="586"/>
        <end position="601"/>
    </location>
</feature>
<accession>A0A7C8IVD7</accession>
<dbReference type="PANTHER" id="PTHR10622">
    <property type="entry name" value="HET DOMAIN-CONTAINING PROTEIN"/>
    <property type="match status" value="1"/>
</dbReference>